<dbReference type="AlphaFoldDB" id="K9FQP0"/>
<comment type="caution">
    <text evidence="1">The sequence shown here is derived from an EMBL/GenBank/DDBJ whole genome shotgun (WGS) entry which is preliminary data.</text>
</comment>
<protein>
    <submittedName>
        <fullName evidence="1">Uncharacterized protein</fullName>
    </submittedName>
</protein>
<dbReference type="OMA" id="RSIMCET"/>
<evidence type="ECO:0000313" key="2">
    <source>
        <dbReference type="Proteomes" id="UP000009882"/>
    </source>
</evidence>
<gene>
    <name evidence="1" type="ORF">PDIG_47200</name>
</gene>
<dbReference type="OrthoDB" id="4355239at2759"/>
<keyword evidence="2" id="KW-1185">Reference proteome</keyword>
<reference evidence="2" key="1">
    <citation type="journal article" date="2012" name="BMC Genomics">
        <title>Genome sequence of the necrotrophic fungus Penicillium digitatum, the main postharvest pathogen of citrus.</title>
        <authorList>
            <person name="Marcet-Houben M."/>
            <person name="Ballester A.-R."/>
            <person name="de la Fuente B."/>
            <person name="Harries E."/>
            <person name="Marcos J.F."/>
            <person name="Gonzalez-Candelas L."/>
            <person name="Gabaldon T."/>
        </authorList>
    </citation>
    <scope>NUCLEOTIDE SEQUENCE [LARGE SCALE GENOMIC DNA]</scope>
    <source>
        <strain evidence="2">PHI26 / CECT 20796</strain>
    </source>
</reference>
<organism evidence="1 2">
    <name type="scientific">Penicillium digitatum (strain PHI26 / CECT 20796)</name>
    <name type="common">Green mold</name>
    <dbReference type="NCBI Taxonomy" id="1170229"/>
    <lineage>
        <taxon>Eukaryota</taxon>
        <taxon>Fungi</taxon>
        <taxon>Dikarya</taxon>
        <taxon>Ascomycota</taxon>
        <taxon>Pezizomycotina</taxon>
        <taxon>Eurotiomycetes</taxon>
        <taxon>Eurotiomycetidae</taxon>
        <taxon>Eurotiales</taxon>
        <taxon>Aspergillaceae</taxon>
        <taxon>Penicillium</taxon>
    </lineage>
</organism>
<dbReference type="Proteomes" id="UP000009882">
    <property type="component" value="Unassembled WGS sequence"/>
</dbReference>
<sequence>MSCSQKKPAPLHVQFLYGPAEIALKKILSLRIESPPLLGLSPEKSSEDARKLLDFCNTFRRGRSQEACLDLYLGNILVDLSYDTVLMLALMTWHFDASSSEASPSLINFLRSP</sequence>
<evidence type="ECO:0000313" key="1">
    <source>
        <dbReference type="EMBL" id="EKV12005.1"/>
    </source>
</evidence>
<proteinExistence type="predicted"/>
<accession>K9FQP0</accession>
<name>K9FQP0_PEND2</name>
<dbReference type="HOGENOM" id="CLU_2134360_0_0_1"/>
<dbReference type="InParanoid" id="K9FQP0"/>
<dbReference type="EMBL" id="AKCT01000187">
    <property type="protein sequence ID" value="EKV12005.1"/>
    <property type="molecule type" value="Genomic_DNA"/>
</dbReference>